<dbReference type="Proteomes" id="UP000071601">
    <property type="component" value="Unassembled WGS sequence"/>
</dbReference>
<sequence>MTIEELKQRLEGIKWMDKEICSLYLELQYLETGLFKQTTLTQSRVQTSRANSSESQLVAQLAIKEDITDRIDRLTKERLELIRMIDTLRNPKYRLALNLYYIQQKVDLEAGEIMNVSKTTFFRYLKLALTELADLLTHEEREKQP</sequence>
<reference evidence="1 2" key="1">
    <citation type="submission" date="2016-02" db="EMBL/GenBank/DDBJ databases">
        <authorList>
            <consortium name="Pathogen Informatics"/>
        </authorList>
    </citation>
    <scope>NUCLEOTIDE SEQUENCE [LARGE SCALE GENOMIC DNA]</scope>
    <source>
        <strain evidence="1 2">SS985</strain>
    </source>
</reference>
<dbReference type="InterPro" id="IPR013324">
    <property type="entry name" value="RNA_pol_sigma_r3/r4-like"/>
</dbReference>
<comment type="caution">
    <text evidence="1">The sequence shown here is derived from an EMBL/GenBank/DDBJ whole genome shotgun (WGS) entry which is preliminary data.</text>
</comment>
<organism evidence="1 2">
    <name type="scientific">Streptococcus suis</name>
    <dbReference type="NCBI Taxonomy" id="1307"/>
    <lineage>
        <taxon>Bacteria</taxon>
        <taxon>Bacillati</taxon>
        <taxon>Bacillota</taxon>
        <taxon>Bacilli</taxon>
        <taxon>Lactobacillales</taxon>
        <taxon>Streptococcaceae</taxon>
        <taxon>Streptococcus</taxon>
    </lineage>
</organism>
<accession>A0AB33UB37</accession>
<gene>
    <name evidence="1" type="ORF">ERS132525_01332</name>
</gene>
<dbReference type="InterPro" id="IPR010861">
    <property type="entry name" value="DUF1492"/>
</dbReference>
<dbReference type="RefSeq" id="WP_044685116.1">
    <property type="nucleotide sequence ID" value="NZ_CEGZ01000034.1"/>
</dbReference>
<name>A0AB33UB37_STRSU</name>
<dbReference type="AlphaFoldDB" id="A0AB33UB37"/>
<proteinExistence type="predicted"/>
<evidence type="ECO:0000313" key="1">
    <source>
        <dbReference type="EMBL" id="CYX61203.1"/>
    </source>
</evidence>
<dbReference type="Pfam" id="PF07374">
    <property type="entry name" value="DUF1492"/>
    <property type="match status" value="1"/>
</dbReference>
<protein>
    <submittedName>
        <fullName evidence="1">Phage protein</fullName>
    </submittedName>
</protein>
<evidence type="ECO:0000313" key="2">
    <source>
        <dbReference type="Proteomes" id="UP000071601"/>
    </source>
</evidence>
<dbReference type="SUPFAM" id="SSF88659">
    <property type="entry name" value="Sigma3 and sigma4 domains of RNA polymerase sigma factors"/>
    <property type="match status" value="1"/>
</dbReference>
<dbReference type="EMBL" id="FILR01000012">
    <property type="protein sequence ID" value="CYX61203.1"/>
    <property type="molecule type" value="Genomic_DNA"/>
</dbReference>